<proteinExistence type="predicted"/>
<name>A0A1C7MDV8_GRIFR</name>
<protein>
    <submittedName>
        <fullName evidence="3">Endoribonuclease Dicer 3a</fullName>
    </submittedName>
</protein>
<dbReference type="OrthoDB" id="416741at2759"/>
<dbReference type="CDD" id="cd00593">
    <property type="entry name" value="RIBOc"/>
    <property type="match status" value="2"/>
</dbReference>
<reference evidence="3 4" key="1">
    <citation type="submission" date="2016-03" db="EMBL/GenBank/DDBJ databases">
        <title>Whole genome sequencing of Grifola frondosa 9006-11.</title>
        <authorList>
            <person name="Min B."/>
            <person name="Park H."/>
            <person name="Kim J.-G."/>
            <person name="Cho H."/>
            <person name="Oh Y.-L."/>
            <person name="Kong W.-S."/>
            <person name="Choi I.-G."/>
        </authorList>
    </citation>
    <scope>NUCLEOTIDE SEQUENCE [LARGE SCALE GENOMIC DNA]</scope>
    <source>
        <strain evidence="3 4">9006-11</strain>
    </source>
</reference>
<dbReference type="AlphaFoldDB" id="A0A1C7MDV8"/>
<dbReference type="Proteomes" id="UP000092993">
    <property type="component" value="Unassembled WGS sequence"/>
</dbReference>
<dbReference type="PROSITE" id="PS50142">
    <property type="entry name" value="RNASE_3_2"/>
    <property type="match status" value="2"/>
</dbReference>
<dbReference type="GO" id="GO:0030422">
    <property type="term" value="P:siRNA processing"/>
    <property type="evidence" value="ECO:0007669"/>
    <property type="project" value="TreeGrafter"/>
</dbReference>
<gene>
    <name evidence="3" type="primary">DCL3A</name>
    <name evidence="3" type="ORF">A0H81_04855</name>
</gene>
<evidence type="ECO:0000313" key="3">
    <source>
        <dbReference type="EMBL" id="OBZ75101.1"/>
    </source>
</evidence>
<dbReference type="InterPro" id="IPR000999">
    <property type="entry name" value="RNase_III_dom"/>
</dbReference>
<keyword evidence="1" id="KW-0378">Hydrolase</keyword>
<accession>A0A1C7MDV8</accession>
<dbReference type="GO" id="GO:0004525">
    <property type="term" value="F:ribonuclease III activity"/>
    <property type="evidence" value="ECO:0007669"/>
    <property type="project" value="InterPro"/>
</dbReference>
<sequence length="531" mass="59161">MVLPELCHRLTDVYRAHAARIELGLPLIVDDLLVQALTLPSANAGFNNQRLETLGDAVLKLCSVVHVFNKFPHRHEGQLDVLRRNSVSNRTLLARAKEQCLERYLTSEAQSTRLWRYTLPNHAEPTFAEPRRYVLRHFARRSLQDCMEATLGAGFATGGIDMALRTGTALGLSFGGPLPWNARYGGLLPETPTSVLFAELQETLGYHFKHGQLLLEAVTHPSFHSPDSSSYQRLEFLGDALIDLVVMRYLYDKFPEATSGQLSWARSRAVCAPALASIAVKRLALHKILLVNNVELSYAISKYAPVLESMSSVDIINTGWKHDPPKAISDVLESIFGALFIDCDHNFEKAAAITEMIMQDFLVELSPNLPRDPVSELMIWAARSGCSQIKFQKSQSVPEVKRYDSVSVIVHGITVVGPITAQNLSLSKGLAAEDARIVLGDPESEYSFSRICDCGSEMAVDVDDTKQADLALDPKEKNALDDETTEGFATLARIMADEIRPSQPDAREGVMRMRMIRRTWPFGEKNKRWKI</sequence>
<dbReference type="InterPro" id="IPR036389">
    <property type="entry name" value="RNase_III_sf"/>
</dbReference>
<feature type="domain" description="RNase III" evidence="2">
    <location>
        <begin position="197"/>
        <end position="344"/>
    </location>
</feature>
<feature type="domain" description="RNase III" evidence="2">
    <location>
        <begin position="22"/>
        <end position="159"/>
    </location>
</feature>
<dbReference type="STRING" id="5627.A0A1C7MDV8"/>
<dbReference type="PANTHER" id="PTHR14950:SF37">
    <property type="entry name" value="ENDORIBONUCLEASE DICER"/>
    <property type="match status" value="1"/>
</dbReference>
<organism evidence="3 4">
    <name type="scientific">Grifola frondosa</name>
    <name type="common">Maitake</name>
    <name type="synonym">Polyporus frondosus</name>
    <dbReference type="NCBI Taxonomy" id="5627"/>
    <lineage>
        <taxon>Eukaryota</taxon>
        <taxon>Fungi</taxon>
        <taxon>Dikarya</taxon>
        <taxon>Basidiomycota</taxon>
        <taxon>Agaricomycotina</taxon>
        <taxon>Agaricomycetes</taxon>
        <taxon>Polyporales</taxon>
        <taxon>Grifolaceae</taxon>
        <taxon>Grifola</taxon>
    </lineage>
</organism>
<comment type="caution">
    <text evidence="3">The sequence shown here is derived from an EMBL/GenBank/DDBJ whole genome shotgun (WGS) entry which is preliminary data.</text>
</comment>
<evidence type="ECO:0000259" key="2">
    <source>
        <dbReference type="PROSITE" id="PS50142"/>
    </source>
</evidence>
<dbReference type="EMBL" id="LUGG01000004">
    <property type="protein sequence ID" value="OBZ75101.1"/>
    <property type="molecule type" value="Genomic_DNA"/>
</dbReference>
<dbReference type="GO" id="GO:0005737">
    <property type="term" value="C:cytoplasm"/>
    <property type="evidence" value="ECO:0007669"/>
    <property type="project" value="TreeGrafter"/>
</dbReference>
<evidence type="ECO:0000313" key="4">
    <source>
        <dbReference type="Proteomes" id="UP000092993"/>
    </source>
</evidence>
<dbReference type="PANTHER" id="PTHR14950">
    <property type="entry name" value="DICER-RELATED"/>
    <property type="match status" value="1"/>
</dbReference>
<dbReference type="PROSITE" id="PS00517">
    <property type="entry name" value="RNASE_3_1"/>
    <property type="match status" value="1"/>
</dbReference>
<evidence type="ECO:0000256" key="1">
    <source>
        <dbReference type="ARBA" id="ARBA00022801"/>
    </source>
</evidence>
<dbReference type="Gene3D" id="1.10.1520.10">
    <property type="entry name" value="Ribonuclease III domain"/>
    <property type="match status" value="2"/>
</dbReference>
<dbReference type="GO" id="GO:0003723">
    <property type="term" value="F:RNA binding"/>
    <property type="evidence" value="ECO:0007669"/>
    <property type="project" value="TreeGrafter"/>
</dbReference>
<dbReference type="GO" id="GO:0005634">
    <property type="term" value="C:nucleus"/>
    <property type="evidence" value="ECO:0007669"/>
    <property type="project" value="TreeGrafter"/>
</dbReference>
<dbReference type="Pfam" id="PF00636">
    <property type="entry name" value="Ribonuclease_3"/>
    <property type="match status" value="2"/>
</dbReference>
<dbReference type="SUPFAM" id="SSF69065">
    <property type="entry name" value="RNase III domain-like"/>
    <property type="match status" value="2"/>
</dbReference>
<dbReference type="SMART" id="SM00535">
    <property type="entry name" value="RIBOc"/>
    <property type="match status" value="2"/>
</dbReference>
<keyword evidence="4" id="KW-1185">Reference proteome</keyword>